<gene>
    <name evidence="5" type="ORF">CHM34_17065</name>
</gene>
<keyword evidence="6" id="KW-1185">Reference proteome</keyword>
<dbReference type="AlphaFoldDB" id="A0A235B1V9"/>
<feature type="transmembrane region" description="Helical" evidence="4">
    <location>
        <begin position="311"/>
        <end position="333"/>
    </location>
</feature>
<feature type="transmembrane region" description="Helical" evidence="4">
    <location>
        <begin position="409"/>
        <end position="429"/>
    </location>
</feature>
<dbReference type="Proteomes" id="UP000215459">
    <property type="component" value="Unassembled WGS sequence"/>
</dbReference>
<dbReference type="InterPro" id="IPR050768">
    <property type="entry name" value="UPF0353/GerABKA_families"/>
</dbReference>
<feature type="transmembrane region" description="Helical" evidence="4">
    <location>
        <begin position="436"/>
        <end position="459"/>
    </location>
</feature>
<feature type="region of interest" description="Disordered" evidence="3">
    <location>
        <begin position="505"/>
        <end position="527"/>
    </location>
</feature>
<evidence type="ECO:0000256" key="3">
    <source>
        <dbReference type="SAM" id="MobiDB-lite"/>
    </source>
</evidence>
<dbReference type="GO" id="GO:0009847">
    <property type="term" value="P:spore germination"/>
    <property type="evidence" value="ECO:0007669"/>
    <property type="project" value="InterPro"/>
</dbReference>
<dbReference type="GO" id="GO:0016020">
    <property type="term" value="C:membrane"/>
    <property type="evidence" value="ECO:0007669"/>
    <property type="project" value="InterPro"/>
</dbReference>
<dbReference type="PANTHER" id="PTHR22550">
    <property type="entry name" value="SPORE GERMINATION PROTEIN"/>
    <property type="match status" value="1"/>
</dbReference>
<keyword evidence="4" id="KW-0812">Transmembrane</keyword>
<protein>
    <submittedName>
        <fullName evidence="5">Spore germination protein</fullName>
    </submittedName>
</protein>
<reference evidence="5 6" key="1">
    <citation type="submission" date="2017-07" db="EMBL/GenBank/DDBJ databases">
        <title>The genome sequence of Paludifilum halophilum highlights mechanisms for microbial adaptation to high salt environemnts.</title>
        <authorList>
            <person name="Belbahri L."/>
        </authorList>
    </citation>
    <scope>NUCLEOTIDE SEQUENCE [LARGE SCALE GENOMIC DNA]</scope>
    <source>
        <strain evidence="5 6">DSM 102817</strain>
    </source>
</reference>
<accession>A0A235B1V9</accession>
<dbReference type="RefSeq" id="WP_094265826.1">
    <property type="nucleotide sequence ID" value="NZ_NOWF01000014.1"/>
</dbReference>
<dbReference type="InterPro" id="IPR004995">
    <property type="entry name" value="Spore_Ger"/>
</dbReference>
<keyword evidence="4" id="KW-1133">Transmembrane helix</keyword>
<feature type="region of interest" description="Disordered" evidence="3">
    <location>
        <begin position="1"/>
        <end position="22"/>
    </location>
</feature>
<proteinExistence type="inferred from homology"/>
<organism evidence="5 6">
    <name type="scientific">Paludifilum halophilum</name>
    <dbReference type="NCBI Taxonomy" id="1642702"/>
    <lineage>
        <taxon>Bacteria</taxon>
        <taxon>Bacillati</taxon>
        <taxon>Bacillota</taxon>
        <taxon>Bacilli</taxon>
        <taxon>Bacillales</taxon>
        <taxon>Thermoactinomycetaceae</taxon>
        <taxon>Paludifilum</taxon>
    </lineage>
</organism>
<feature type="compositionally biased region" description="Basic residues" evidence="3">
    <location>
        <begin position="1"/>
        <end position="11"/>
    </location>
</feature>
<dbReference type="OrthoDB" id="1726708at2"/>
<evidence type="ECO:0000256" key="1">
    <source>
        <dbReference type="ARBA" id="ARBA00005278"/>
    </source>
</evidence>
<sequence length="527" mass="59171">MRFFHRSKRGRQASEMERSGDIPLNDDLESNIKQLKKELGYSPDLVVRSFDLGKNSDFRVAVVYMEGIVDEKVLNQWVMKTLMIDSGEFDQKISKEEALELIKKSALSVGNVESHRSWNQMIDALLNGQAIVLGEGWSEAISGDTTGGETKPITEPQSQTVVRGPKDSFTETLQTNLGLIRRRLKTPNLWVENTNCGKISRTKVSMVYIKGLANEELLNTVRKRLEKIEIDGILESGYIEEFIQDKAWTPFPTVFSTERPDIVSGNLLEGRVAILVDNTPFALVVPTTFFQFFQSVEDYYQRFDIATFTRLIRYFSYLVSLVTPAIYIALTSFHPEMIPTPLLIKLIGQRKEIPFPALVEALAMEFSFEVIREAGVRAPRVLSGAVTIVGAIVLGETVVRAGLATPSMVIVVAITAIASFASASFPISISARLIRFLLMLLGAFFGLFGILLAMILLIAHMNTLYSFGTPYLAPFAPLIVNDQKDTLIRVPIWALYRRPKSIHPVQDTKVPEGKRHLTKRRKGRRPR</sequence>
<dbReference type="PIRSF" id="PIRSF005690">
    <property type="entry name" value="GerBA"/>
    <property type="match status" value="1"/>
</dbReference>
<evidence type="ECO:0000256" key="2">
    <source>
        <dbReference type="ARBA" id="ARBA00023136"/>
    </source>
</evidence>
<keyword evidence="2 4" id="KW-0472">Membrane</keyword>
<dbReference type="Pfam" id="PF03323">
    <property type="entry name" value="GerA"/>
    <property type="match status" value="1"/>
</dbReference>
<dbReference type="EMBL" id="NOWF01000014">
    <property type="protein sequence ID" value="OYD06274.1"/>
    <property type="molecule type" value="Genomic_DNA"/>
</dbReference>
<evidence type="ECO:0000313" key="5">
    <source>
        <dbReference type="EMBL" id="OYD06274.1"/>
    </source>
</evidence>
<comment type="caution">
    <text evidence="5">The sequence shown here is derived from an EMBL/GenBank/DDBJ whole genome shotgun (WGS) entry which is preliminary data.</text>
</comment>
<evidence type="ECO:0000256" key="4">
    <source>
        <dbReference type="SAM" id="Phobius"/>
    </source>
</evidence>
<dbReference type="PANTHER" id="PTHR22550:SF5">
    <property type="entry name" value="LEUCINE ZIPPER PROTEIN 4"/>
    <property type="match status" value="1"/>
</dbReference>
<feature type="compositionally biased region" description="Basic residues" evidence="3">
    <location>
        <begin position="516"/>
        <end position="527"/>
    </location>
</feature>
<name>A0A235B1V9_9BACL</name>
<comment type="similarity">
    <text evidence="1">Belongs to the GerABKA family.</text>
</comment>
<evidence type="ECO:0000313" key="6">
    <source>
        <dbReference type="Proteomes" id="UP000215459"/>
    </source>
</evidence>